<keyword evidence="2" id="KW-1185">Reference proteome</keyword>
<dbReference type="AlphaFoldDB" id="A0ABD3W4F4"/>
<dbReference type="Proteomes" id="UP001634394">
    <property type="component" value="Unassembled WGS sequence"/>
</dbReference>
<sequence length="103" mass="11848">MALSSAKTGLQFPSQERLDLLDTFNFLALPGTATYHLRKNDQFLAKSRYYTYEVLRQVAKEGGEEPPMKHWLSILEQGTEHRDKDYDSLIEKTDGVNLRLDAD</sequence>
<evidence type="ECO:0000313" key="1">
    <source>
        <dbReference type="EMBL" id="KAL3868709.1"/>
    </source>
</evidence>
<protein>
    <submittedName>
        <fullName evidence="1">Uncharacterized protein</fullName>
    </submittedName>
</protein>
<name>A0ABD3W4F4_SINWO</name>
<dbReference type="EMBL" id="JBJQND010000008">
    <property type="protein sequence ID" value="KAL3868709.1"/>
    <property type="molecule type" value="Genomic_DNA"/>
</dbReference>
<evidence type="ECO:0000313" key="2">
    <source>
        <dbReference type="Proteomes" id="UP001634394"/>
    </source>
</evidence>
<accession>A0ABD3W4F4</accession>
<comment type="caution">
    <text evidence="1">The sequence shown here is derived from an EMBL/GenBank/DDBJ whole genome shotgun (WGS) entry which is preliminary data.</text>
</comment>
<gene>
    <name evidence="1" type="ORF">ACJMK2_041482</name>
</gene>
<reference evidence="1 2" key="1">
    <citation type="submission" date="2024-11" db="EMBL/GenBank/DDBJ databases">
        <title>Chromosome-level genome assembly of the freshwater bivalve Anodonta woodiana.</title>
        <authorList>
            <person name="Chen X."/>
        </authorList>
    </citation>
    <scope>NUCLEOTIDE SEQUENCE [LARGE SCALE GENOMIC DNA]</scope>
    <source>
        <strain evidence="1">MN2024</strain>
        <tissue evidence="1">Gills</tissue>
    </source>
</reference>
<proteinExistence type="predicted"/>
<organism evidence="1 2">
    <name type="scientific">Sinanodonta woodiana</name>
    <name type="common">Chinese pond mussel</name>
    <name type="synonym">Anodonta woodiana</name>
    <dbReference type="NCBI Taxonomy" id="1069815"/>
    <lineage>
        <taxon>Eukaryota</taxon>
        <taxon>Metazoa</taxon>
        <taxon>Spiralia</taxon>
        <taxon>Lophotrochozoa</taxon>
        <taxon>Mollusca</taxon>
        <taxon>Bivalvia</taxon>
        <taxon>Autobranchia</taxon>
        <taxon>Heteroconchia</taxon>
        <taxon>Palaeoheterodonta</taxon>
        <taxon>Unionida</taxon>
        <taxon>Unionoidea</taxon>
        <taxon>Unionidae</taxon>
        <taxon>Unioninae</taxon>
        <taxon>Sinanodonta</taxon>
    </lineage>
</organism>